<dbReference type="Pfam" id="PF25221">
    <property type="entry name" value="5TMH_Lnb"/>
    <property type="match status" value="1"/>
</dbReference>
<feature type="transmembrane region" description="Helical" evidence="1">
    <location>
        <begin position="251"/>
        <end position="269"/>
    </location>
</feature>
<feature type="transmembrane region" description="Helical" evidence="1">
    <location>
        <begin position="330"/>
        <end position="346"/>
    </location>
</feature>
<evidence type="ECO:0000259" key="2">
    <source>
        <dbReference type="Pfam" id="PF13387"/>
    </source>
</evidence>
<dbReference type="Proteomes" id="UP000292262">
    <property type="component" value="Unassembled WGS sequence"/>
</dbReference>
<dbReference type="Pfam" id="PF13387">
    <property type="entry name" value="Lnb_N"/>
    <property type="match status" value="1"/>
</dbReference>
<gene>
    <name evidence="4" type="ORF">EV197_2195</name>
</gene>
<reference evidence="4 5" key="1">
    <citation type="submission" date="2019-02" db="EMBL/GenBank/DDBJ databases">
        <title>Genomic Encyclopedia of Type Strains, Phase IV (KMG-IV): sequencing the most valuable type-strain genomes for metagenomic binning, comparative biology and taxonomic classification.</title>
        <authorList>
            <person name="Goeker M."/>
        </authorList>
    </citation>
    <scope>NUCLEOTIDE SEQUENCE [LARGE SCALE GENOMIC DNA]</scope>
    <source>
        <strain evidence="4 5">DSM 17196</strain>
    </source>
</reference>
<name>A0A4Q7P1L5_9FLAO</name>
<dbReference type="InterPro" id="IPR057436">
    <property type="entry name" value="5TMH_Lnb"/>
</dbReference>
<keyword evidence="5" id="KW-1185">Reference proteome</keyword>
<keyword evidence="1" id="KW-1133">Transmembrane helix</keyword>
<evidence type="ECO:0000313" key="4">
    <source>
        <dbReference type="EMBL" id="RZS93615.1"/>
    </source>
</evidence>
<dbReference type="InterPro" id="IPR025178">
    <property type="entry name" value="Lnb_N"/>
</dbReference>
<evidence type="ECO:0000256" key="1">
    <source>
        <dbReference type="SAM" id="Phobius"/>
    </source>
</evidence>
<sequence length="376" mass="43355">MFNIFILQFVKRFLAVITFSLLSLSLSATELKMDLLVNDPSDNLFSVFGHAALRIYKEKSSYDYVYSFGYIPLNFEGYKKFVLKGDVESFLKLIPYRQYITGRAKKKQNVYHYTLRVGDETIEKIEKDLRVILNHDNGRMTQDFLKSNCVLILQEIFEAHNLGSSSGILEKKTGTTYRQIINSYTHPYPWLNFFIDLLCGPNADKELTVQESFFIPKNYANYLVNSTEMVSDIEVTEFEPLAKSKSSVSPLVAFCIILLSYLLIKAYVYKNSIEIGKIDKVILMGASILSIYLLLWLWVDQLGSQNNLNILWANPIVFIPLLYKKFFKPVQWTYAICVLIWCGSWLVGYQNYPIAVIPLILLISIALFTQKEQLSN</sequence>
<keyword evidence="1" id="KW-0812">Transmembrane</keyword>
<feature type="domain" description="Lnb N-terminal periplasmic" evidence="2">
    <location>
        <begin position="27"/>
        <end position="162"/>
    </location>
</feature>
<dbReference type="EMBL" id="SGXE01000002">
    <property type="protein sequence ID" value="RZS93615.1"/>
    <property type="molecule type" value="Genomic_DNA"/>
</dbReference>
<accession>A0A4Q7P1L5</accession>
<organism evidence="4 5">
    <name type="scientific">Aquimarina brevivitae</name>
    <dbReference type="NCBI Taxonomy" id="323412"/>
    <lineage>
        <taxon>Bacteria</taxon>
        <taxon>Pseudomonadati</taxon>
        <taxon>Bacteroidota</taxon>
        <taxon>Flavobacteriia</taxon>
        <taxon>Flavobacteriales</taxon>
        <taxon>Flavobacteriaceae</taxon>
        <taxon>Aquimarina</taxon>
    </lineage>
</organism>
<dbReference type="AlphaFoldDB" id="A0A4Q7P1L5"/>
<feature type="transmembrane region" description="Helical" evidence="1">
    <location>
        <begin position="281"/>
        <end position="299"/>
    </location>
</feature>
<feature type="domain" description="Lnb-like transmembrane" evidence="3">
    <location>
        <begin position="244"/>
        <end position="366"/>
    </location>
</feature>
<evidence type="ECO:0000313" key="5">
    <source>
        <dbReference type="Proteomes" id="UP000292262"/>
    </source>
</evidence>
<protein>
    <submittedName>
        <fullName evidence="4">Uncharacterized protein DUF4105</fullName>
    </submittedName>
</protein>
<feature type="transmembrane region" description="Helical" evidence="1">
    <location>
        <begin position="352"/>
        <end position="369"/>
    </location>
</feature>
<evidence type="ECO:0000259" key="3">
    <source>
        <dbReference type="Pfam" id="PF25221"/>
    </source>
</evidence>
<keyword evidence="1" id="KW-0472">Membrane</keyword>
<comment type="caution">
    <text evidence="4">The sequence shown here is derived from an EMBL/GenBank/DDBJ whole genome shotgun (WGS) entry which is preliminary data.</text>
</comment>
<proteinExistence type="predicted"/>